<reference evidence="5 6" key="1">
    <citation type="submission" date="2007-10" db="EMBL/GenBank/DDBJ databases">
        <title>Complete sequence of Desulfococcus oleovorans Hxd3.</title>
        <authorList>
            <consortium name="US DOE Joint Genome Institute"/>
            <person name="Copeland A."/>
            <person name="Lucas S."/>
            <person name="Lapidus A."/>
            <person name="Barry K."/>
            <person name="Glavina del Rio T."/>
            <person name="Dalin E."/>
            <person name="Tice H."/>
            <person name="Pitluck S."/>
            <person name="Kiss H."/>
            <person name="Brettin T."/>
            <person name="Bruce D."/>
            <person name="Detter J.C."/>
            <person name="Han C."/>
            <person name="Schmutz J."/>
            <person name="Larimer F."/>
            <person name="Land M."/>
            <person name="Hauser L."/>
            <person name="Kyrpides N."/>
            <person name="Kim E."/>
            <person name="Wawrik B."/>
            <person name="Richardson P."/>
        </authorList>
    </citation>
    <scope>NUCLEOTIDE SEQUENCE [LARGE SCALE GENOMIC DNA]</scope>
    <source>
        <strain evidence="6">DSM 6200 / JCM 39069 / Hxd3</strain>
        <strain evidence="5">Hxd3</strain>
    </source>
</reference>
<protein>
    <recommendedName>
        <fullName evidence="7">IS110 family transposase</fullName>
    </recommendedName>
</protein>
<dbReference type="eggNOG" id="COG3547">
    <property type="taxonomic scope" value="Bacteria"/>
</dbReference>
<dbReference type="PANTHER" id="PTHR33055:SF3">
    <property type="entry name" value="PUTATIVE TRANSPOSASE FOR IS117-RELATED"/>
    <property type="match status" value="1"/>
</dbReference>
<dbReference type="Pfam" id="PF02371">
    <property type="entry name" value="Transposase_20"/>
    <property type="match status" value="1"/>
</dbReference>
<organism evidence="5 6">
    <name type="scientific">Desulfosudis oleivorans (strain DSM 6200 / JCM 39069 / Hxd3)</name>
    <name type="common">Desulfococcus oleovorans</name>
    <dbReference type="NCBI Taxonomy" id="96561"/>
    <lineage>
        <taxon>Bacteria</taxon>
        <taxon>Pseudomonadati</taxon>
        <taxon>Thermodesulfobacteriota</taxon>
        <taxon>Desulfobacteria</taxon>
        <taxon>Desulfobacterales</taxon>
        <taxon>Desulfosudaceae</taxon>
        <taxon>Desulfosudis</taxon>
    </lineage>
</organism>
<dbReference type="InterPro" id="IPR047650">
    <property type="entry name" value="Transpos_IS110"/>
</dbReference>
<dbReference type="InterPro" id="IPR003346">
    <property type="entry name" value="Transposase_20"/>
</dbReference>
<dbReference type="KEGG" id="dol:Dole_1484"/>
<dbReference type="RefSeq" id="WP_012174904.1">
    <property type="nucleotide sequence ID" value="NC_009943.1"/>
</dbReference>
<proteinExistence type="predicted"/>
<feature type="domain" description="Transposase IS116/IS110/IS902 C-terminal" evidence="2">
    <location>
        <begin position="201"/>
        <end position="281"/>
    </location>
</feature>
<dbReference type="GO" id="GO:0004803">
    <property type="term" value="F:transposase activity"/>
    <property type="evidence" value="ECO:0007669"/>
    <property type="project" value="InterPro"/>
</dbReference>
<dbReference type="Pfam" id="PF01548">
    <property type="entry name" value="DEDD_Tnp_IS110"/>
    <property type="match status" value="1"/>
</dbReference>
<dbReference type="EMBL" id="CP000859">
    <property type="protein sequence ID" value="ABW67288.1"/>
    <property type="molecule type" value="Genomic_DNA"/>
</dbReference>
<evidence type="ECO:0000259" key="1">
    <source>
        <dbReference type="Pfam" id="PF01548"/>
    </source>
</evidence>
<dbReference type="STRING" id="96561.Dole_1484"/>
<gene>
    <name evidence="3" type="ordered locus">Dole_1484</name>
    <name evidence="4" type="ordered locus">Dole_1809</name>
    <name evidence="5" type="ordered locus">Dole_1861</name>
</gene>
<evidence type="ECO:0000313" key="6">
    <source>
        <dbReference type="Proteomes" id="UP000008561"/>
    </source>
</evidence>
<dbReference type="PANTHER" id="PTHR33055">
    <property type="entry name" value="TRANSPOSASE FOR INSERTION SEQUENCE ELEMENT IS1111A"/>
    <property type="match status" value="1"/>
</dbReference>
<dbReference type="EMBL" id="CP000859">
    <property type="protein sequence ID" value="ABW67613.1"/>
    <property type="molecule type" value="Genomic_DNA"/>
</dbReference>
<sequence>MDDTIYNHYIAIDWAASNMAIARMTKKSNKITVIDVPSDIEELKLYLDRLKGTKVLTLEETTTSQWLYTELKEKVDKIVVCDPHRNKLLNDGPKNDKIDASKLVQLLRAGLLKEIFHTNDNFLLLRRLVSGYEDLVKAGVRLKNQRYSLLKACGNQEVVGENAFVLGCLNRQIGLYEEEKSAYEKEFLRLAKKYPAIRHQKSLPGIGDINAVKVVARVVSPFRFADKGHYCSYAGLIKHEKISGKKSYGKRTPRYCRQLKDVYKTGVSAAIGGNNPINDYYEYLVAGGEPEYDARHKACRRLATLSLGVFKSGEKYQPYKRSRQTDNVTVK</sequence>
<dbReference type="GO" id="GO:0006313">
    <property type="term" value="P:DNA transposition"/>
    <property type="evidence" value="ECO:0007669"/>
    <property type="project" value="InterPro"/>
</dbReference>
<evidence type="ECO:0000313" key="4">
    <source>
        <dbReference type="EMBL" id="ABW67613.1"/>
    </source>
</evidence>
<evidence type="ECO:0000313" key="3">
    <source>
        <dbReference type="EMBL" id="ABW67288.1"/>
    </source>
</evidence>
<name>A8ZSC8_DESOH</name>
<dbReference type="Proteomes" id="UP000008561">
    <property type="component" value="Chromosome"/>
</dbReference>
<dbReference type="KEGG" id="dol:Dole_1861"/>
<dbReference type="GO" id="GO:0003677">
    <property type="term" value="F:DNA binding"/>
    <property type="evidence" value="ECO:0007669"/>
    <property type="project" value="InterPro"/>
</dbReference>
<evidence type="ECO:0008006" key="7">
    <source>
        <dbReference type="Google" id="ProtNLM"/>
    </source>
</evidence>
<dbReference type="EMBL" id="CP000859">
    <property type="protein sequence ID" value="ABW67665.1"/>
    <property type="molecule type" value="Genomic_DNA"/>
</dbReference>
<dbReference type="KEGG" id="dol:Dole_1809"/>
<dbReference type="InterPro" id="IPR002525">
    <property type="entry name" value="Transp_IS110-like_N"/>
</dbReference>
<accession>A8ZSC8</accession>
<feature type="domain" description="Transposase IS110-like N-terminal" evidence="1">
    <location>
        <begin position="11"/>
        <end position="152"/>
    </location>
</feature>
<evidence type="ECO:0000259" key="2">
    <source>
        <dbReference type="Pfam" id="PF02371"/>
    </source>
</evidence>
<dbReference type="AlphaFoldDB" id="A8ZSC8"/>
<keyword evidence="6" id="KW-1185">Reference proteome</keyword>
<evidence type="ECO:0000313" key="5">
    <source>
        <dbReference type="EMBL" id="ABW67665.1"/>
    </source>
</evidence>
<dbReference type="HOGENOM" id="CLU_838689_0_0_7"/>